<evidence type="ECO:0000313" key="11">
    <source>
        <dbReference type="EMBL" id="GAF77242.1"/>
    </source>
</evidence>
<evidence type="ECO:0000256" key="6">
    <source>
        <dbReference type="ARBA" id="ARBA00012863"/>
    </source>
</evidence>
<dbReference type="NCBIfam" id="TIGR00857">
    <property type="entry name" value="pyrC_multi"/>
    <property type="match status" value="1"/>
</dbReference>
<dbReference type="Gene3D" id="2.30.40.10">
    <property type="entry name" value="Urease, subunit C, domain 1"/>
    <property type="match status" value="1"/>
</dbReference>
<feature type="domain" description="Amidohydrolase-related" evidence="10">
    <location>
        <begin position="51"/>
        <end position="439"/>
    </location>
</feature>
<accession>X0SMY5</accession>
<dbReference type="InterPro" id="IPR002195">
    <property type="entry name" value="Dihydroorotase_CS"/>
</dbReference>
<reference evidence="11" key="1">
    <citation type="journal article" date="2014" name="Front. Microbiol.">
        <title>High frequency of phylogenetically diverse reductive dehalogenase-homologous genes in deep subseafloor sedimentary metagenomes.</title>
        <authorList>
            <person name="Kawai M."/>
            <person name="Futagami T."/>
            <person name="Toyoda A."/>
            <person name="Takaki Y."/>
            <person name="Nishi S."/>
            <person name="Hori S."/>
            <person name="Arai W."/>
            <person name="Tsubouchi T."/>
            <person name="Morono Y."/>
            <person name="Uchiyama I."/>
            <person name="Ito T."/>
            <person name="Fujiyama A."/>
            <person name="Inagaki F."/>
            <person name="Takami H."/>
        </authorList>
    </citation>
    <scope>NUCLEOTIDE SEQUENCE</scope>
    <source>
        <strain evidence="11">Expedition CK06-06</strain>
    </source>
</reference>
<comment type="caution">
    <text evidence="11">The sequence shown here is derived from an EMBL/GenBank/DDBJ whole genome shotgun (WGS) entry which is preliminary data.</text>
</comment>
<dbReference type="PANTHER" id="PTHR43668:SF2">
    <property type="entry name" value="ALLANTOINASE"/>
    <property type="match status" value="1"/>
</dbReference>
<comment type="similarity">
    <text evidence="3">Belongs to the metallo-dependent hydrolases superfamily. Hydantoinase/dihydropyrimidinase family.</text>
</comment>
<organism evidence="11">
    <name type="scientific">marine sediment metagenome</name>
    <dbReference type="NCBI Taxonomy" id="412755"/>
    <lineage>
        <taxon>unclassified sequences</taxon>
        <taxon>metagenomes</taxon>
        <taxon>ecological metagenomes</taxon>
    </lineage>
</organism>
<evidence type="ECO:0000256" key="2">
    <source>
        <dbReference type="ARBA" id="ARBA00004968"/>
    </source>
</evidence>
<evidence type="ECO:0000256" key="3">
    <source>
        <dbReference type="ARBA" id="ARBA00008829"/>
    </source>
</evidence>
<proteinExistence type="inferred from homology"/>
<comment type="pathway">
    <text evidence="2">Nitrogen metabolism; (S)-allantoin degradation; allantoate from (S)-allantoin: step 1/1.</text>
</comment>
<sequence>MNKFDLVIKSDKIFIDGRLIDCYIGVKDGIITAISKEKLEADEVIDAEGKMVLPGTIDPHVHIRAPGHDERETFESGSKDAALGGVTTIIEMPISVPPPYSPEIVERRIDVAEKEVVVDIAFFGAAGTDCIDDIIPCSKSGIVAFKTFLHEAPPGREEEFIGLTAPNTGDQYELMEKVAQTGVMIGFHAENNDMINKNITKLRREGKTSPIYHGRSRPPVVEIETASKILLFAEKTGARVEMCHISTPEVVELVNEAKCKGVFAIAETCPHYLFLNENALNKVGVFAKCNPPLRSEEERQGMWEMVNDGSIDIIGSDHAPYTKEEKERGSEDIFTPPAGFPGLSTRLPLLFTAVKEDKIKLERMVELICENPARAFGLYPKKGTIALGSDADFVFFDPDKKGIISKDKMFTKCRDSALVYDGWGVYGKPEKTIVRGNVVFDDGKITVSPGYGEIIKVYRD</sequence>
<protein>
    <recommendedName>
        <fullName evidence="6">allantoinase</fullName>
        <ecNumber evidence="6">3.5.2.5</ecNumber>
    </recommendedName>
</protein>
<dbReference type="GO" id="GO:0006145">
    <property type="term" value="P:purine nucleobase catabolic process"/>
    <property type="evidence" value="ECO:0007669"/>
    <property type="project" value="TreeGrafter"/>
</dbReference>
<comment type="cofactor">
    <cofactor evidence="1">
        <name>Zn(2+)</name>
        <dbReference type="ChEBI" id="CHEBI:29105"/>
    </cofactor>
</comment>
<keyword evidence="8" id="KW-0378">Hydrolase</keyword>
<dbReference type="EC" id="3.5.2.5" evidence="6"/>
<dbReference type="Gene3D" id="3.20.20.140">
    <property type="entry name" value="Metal-dependent hydrolases"/>
    <property type="match status" value="1"/>
</dbReference>
<dbReference type="GO" id="GO:0050897">
    <property type="term" value="F:cobalt ion binding"/>
    <property type="evidence" value="ECO:0007669"/>
    <property type="project" value="InterPro"/>
</dbReference>
<dbReference type="PROSITE" id="PS00482">
    <property type="entry name" value="DIHYDROOROTASE_1"/>
    <property type="match status" value="1"/>
</dbReference>
<evidence type="ECO:0000256" key="4">
    <source>
        <dbReference type="ARBA" id="ARBA00010368"/>
    </source>
</evidence>
<dbReference type="Pfam" id="PF01979">
    <property type="entry name" value="Amidohydro_1"/>
    <property type="match status" value="1"/>
</dbReference>
<evidence type="ECO:0000256" key="8">
    <source>
        <dbReference type="ARBA" id="ARBA00022801"/>
    </source>
</evidence>
<evidence type="ECO:0000259" key="10">
    <source>
        <dbReference type="Pfam" id="PF01979"/>
    </source>
</evidence>
<name>X0SMY5_9ZZZZ</name>
<dbReference type="InterPro" id="IPR050138">
    <property type="entry name" value="DHOase/Allantoinase_Hydrolase"/>
</dbReference>
<dbReference type="InterPro" id="IPR032466">
    <property type="entry name" value="Metal_Hydrolase"/>
</dbReference>
<dbReference type="SUPFAM" id="SSF51556">
    <property type="entry name" value="Metallo-dependent hydrolases"/>
    <property type="match status" value="1"/>
</dbReference>
<comment type="similarity">
    <text evidence="4">Belongs to the metallo-dependent hydrolases superfamily. Allantoinase family.</text>
</comment>
<dbReference type="GO" id="GO:0005737">
    <property type="term" value="C:cytoplasm"/>
    <property type="evidence" value="ECO:0007669"/>
    <property type="project" value="TreeGrafter"/>
</dbReference>
<evidence type="ECO:0000256" key="9">
    <source>
        <dbReference type="ARBA" id="ARBA00022833"/>
    </source>
</evidence>
<dbReference type="AlphaFoldDB" id="X0SMY5"/>
<gene>
    <name evidence="11" type="ORF">S01H1_01067</name>
</gene>
<dbReference type="InterPro" id="IPR011059">
    <property type="entry name" value="Metal-dep_hydrolase_composite"/>
</dbReference>
<evidence type="ECO:0000256" key="5">
    <source>
        <dbReference type="ARBA" id="ARBA00011881"/>
    </source>
</evidence>
<dbReference type="GO" id="GO:0004038">
    <property type="term" value="F:allantoinase activity"/>
    <property type="evidence" value="ECO:0007669"/>
    <property type="project" value="UniProtKB-EC"/>
</dbReference>
<evidence type="ECO:0000256" key="7">
    <source>
        <dbReference type="ARBA" id="ARBA00022723"/>
    </source>
</evidence>
<comment type="subunit">
    <text evidence="5">Homotetramer.</text>
</comment>
<dbReference type="GO" id="GO:0008270">
    <property type="term" value="F:zinc ion binding"/>
    <property type="evidence" value="ECO:0007669"/>
    <property type="project" value="InterPro"/>
</dbReference>
<dbReference type="InterPro" id="IPR006680">
    <property type="entry name" value="Amidohydro-rel"/>
</dbReference>
<dbReference type="PANTHER" id="PTHR43668">
    <property type="entry name" value="ALLANTOINASE"/>
    <property type="match status" value="1"/>
</dbReference>
<dbReference type="InterPro" id="IPR017593">
    <property type="entry name" value="Allantoinase"/>
</dbReference>
<dbReference type="SUPFAM" id="SSF51338">
    <property type="entry name" value="Composite domain of metallo-dependent hydrolases"/>
    <property type="match status" value="1"/>
</dbReference>
<keyword evidence="7" id="KW-0479">Metal-binding</keyword>
<keyword evidence="9" id="KW-0862">Zinc</keyword>
<evidence type="ECO:0000256" key="1">
    <source>
        <dbReference type="ARBA" id="ARBA00001947"/>
    </source>
</evidence>
<dbReference type="GO" id="GO:0000256">
    <property type="term" value="P:allantoin catabolic process"/>
    <property type="evidence" value="ECO:0007669"/>
    <property type="project" value="InterPro"/>
</dbReference>
<dbReference type="FunFam" id="3.20.20.140:FF:000174">
    <property type="entry name" value="Dihydropyrimidinase-related protein 2"/>
    <property type="match status" value="1"/>
</dbReference>
<dbReference type="NCBIfam" id="TIGR03178">
    <property type="entry name" value="allantoinase"/>
    <property type="match status" value="1"/>
</dbReference>
<dbReference type="EMBL" id="BARS01000431">
    <property type="protein sequence ID" value="GAF77242.1"/>
    <property type="molecule type" value="Genomic_DNA"/>
</dbReference>